<dbReference type="Proteomes" id="UP000324897">
    <property type="component" value="Unassembled WGS sequence"/>
</dbReference>
<gene>
    <name evidence="2" type="ORF">EJB05_32181</name>
</gene>
<evidence type="ECO:0000313" key="2">
    <source>
        <dbReference type="EMBL" id="TVU22483.1"/>
    </source>
</evidence>
<dbReference type="AlphaFoldDB" id="A0A5J9UFH6"/>
<accession>A0A5J9UFH6</accession>
<dbReference type="Gene3D" id="3.80.10.10">
    <property type="entry name" value="Ribonuclease Inhibitor"/>
    <property type="match status" value="1"/>
</dbReference>
<dbReference type="PANTHER" id="PTHR34145:SF65">
    <property type="entry name" value="FBD DOMAIN-CONTAINING PROTEIN"/>
    <property type="match status" value="1"/>
</dbReference>
<dbReference type="EMBL" id="RWGY01000026">
    <property type="protein sequence ID" value="TVU22483.1"/>
    <property type="molecule type" value="Genomic_DNA"/>
</dbReference>
<dbReference type="Pfam" id="PF24758">
    <property type="entry name" value="LRR_At5g56370"/>
    <property type="match status" value="1"/>
</dbReference>
<feature type="non-terminal residue" evidence="2">
    <location>
        <position position="1"/>
    </location>
</feature>
<dbReference type="SUPFAM" id="SSF81383">
    <property type="entry name" value="F-box domain"/>
    <property type="match status" value="1"/>
</dbReference>
<evidence type="ECO:0000259" key="1">
    <source>
        <dbReference type="Pfam" id="PF24758"/>
    </source>
</evidence>
<dbReference type="InterPro" id="IPR032675">
    <property type="entry name" value="LRR_dom_sf"/>
</dbReference>
<protein>
    <recommendedName>
        <fullName evidence="1">F-box/LRR-repeat protein 15/At3g58940/PEG3-like LRR domain-containing protein</fullName>
    </recommendedName>
</protein>
<comment type="caution">
    <text evidence="2">The sequence shown here is derived from an EMBL/GenBank/DDBJ whole genome shotgun (WGS) entry which is preliminary data.</text>
</comment>
<dbReference type="InterPro" id="IPR036047">
    <property type="entry name" value="F-box-like_dom_sf"/>
</dbReference>
<keyword evidence="3" id="KW-1185">Reference proteome</keyword>
<evidence type="ECO:0000313" key="3">
    <source>
        <dbReference type="Proteomes" id="UP000324897"/>
    </source>
</evidence>
<dbReference type="Gramene" id="TVU22483">
    <property type="protein sequence ID" value="TVU22483"/>
    <property type="gene ID" value="EJB05_32181"/>
</dbReference>
<dbReference type="SUPFAM" id="SSF52047">
    <property type="entry name" value="RNI-like"/>
    <property type="match status" value="1"/>
</dbReference>
<sequence length="456" mass="50132">MESRQSKCGSTEEPEDRLTGLPDGLLHSILHGLSLKDVVCTSGISRQWATTWVRALATSPVLDFMDRAFVVRQAPAQVVALVSLYLKRHADQGAPLDVLRVALDGTLGGAKAFGHDVVGWVAYAVARGAREVEVDMTPKQGDRAAQHDNTVNEEDFFVALPSDLLLARNSLVRLALDRFSLRAVLSGAPAGFAGLRSLSLSHANVTDDEVNATLSSCRLLEFLSLRSCHLLRSVRIVGHKLRGLDLVTCLGIQRLRVTEPALESFAFHGDIIYLRDSDNFSAVDLGDTPTLRDVCLSHIGFGNMHLVPEYEYGFFRFSNRIARAKSLTLCSVGLKLPGEQVETSDVFDALNHEIYELDDCIYIDKFGLDCLRLIKVVNFQGTWAELALLAFLLQGAPALEQLVLVTVEEEQGASGDTPLKLILQRVSEMTEACVTLCGPSEDRTQNPAHTRFYHME</sequence>
<feature type="domain" description="F-box/LRR-repeat protein 15/At3g58940/PEG3-like LRR" evidence="1">
    <location>
        <begin position="158"/>
        <end position="292"/>
    </location>
</feature>
<dbReference type="InterPro" id="IPR053772">
    <property type="entry name" value="At1g61320/At1g61330-like"/>
</dbReference>
<proteinExistence type="predicted"/>
<name>A0A5J9UFH6_9POAL</name>
<reference evidence="2 3" key="1">
    <citation type="journal article" date="2019" name="Sci. Rep.">
        <title>A high-quality genome of Eragrostis curvula grass provides insights into Poaceae evolution and supports new strategies to enhance forage quality.</title>
        <authorList>
            <person name="Carballo J."/>
            <person name="Santos B.A.C.M."/>
            <person name="Zappacosta D."/>
            <person name="Garbus I."/>
            <person name="Selva J.P."/>
            <person name="Gallo C.A."/>
            <person name="Diaz A."/>
            <person name="Albertini E."/>
            <person name="Caccamo M."/>
            <person name="Echenique V."/>
        </authorList>
    </citation>
    <scope>NUCLEOTIDE SEQUENCE [LARGE SCALE GENOMIC DNA]</scope>
    <source>
        <strain evidence="3">cv. Victoria</strain>
        <tissue evidence="2">Leaf</tissue>
    </source>
</reference>
<dbReference type="OrthoDB" id="613853at2759"/>
<dbReference type="InterPro" id="IPR055411">
    <property type="entry name" value="LRR_FXL15/At3g58940/PEG3-like"/>
</dbReference>
<dbReference type="PANTHER" id="PTHR34145">
    <property type="entry name" value="OS02G0105600 PROTEIN"/>
    <property type="match status" value="1"/>
</dbReference>
<organism evidence="2 3">
    <name type="scientific">Eragrostis curvula</name>
    <name type="common">weeping love grass</name>
    <dbReference type="NCBI Taxonomy" id="38414"/>
    <lineage>
        <taxon>Eukaryota</taxon>
        <taxon>Viridiplantae</taxon>
        <taxon>Streptophyta</taxon>
        <taxon>Embryophyta</taxon>
        <taxon>Tracheophyta</taxon>
        <taxon>Spermatophyta</taxon>
        <taxon>Magnoliopsida</taxon>
        <taxon>Liliopsida</taxon>
        <taxon>Poales</taxon>
        <taxon>Poaceae</taxon>
        <taxon>PACMAD clade</taxon>
        <taxon>Chloridoideae</taxon>
        <taxon>Eragrostideae</taxon>
        <taxon>Eragrostidinae</taxon>
        <taxon>Eragrostis</taxon>
    </lineage>
</organism>